<comment type="catalytic activity">
    <reaction evidence="1">
        <text>ATP + protein L-histidine = ADP + protein N-phospho-L-histidine.</text>
        <dbReference type="EC" id="2.7.13.3"/>
    </reaction>
</comment>
<accession>A0A9X2XC91</accession>
<dbReference type="PANTHER" id="PTHR45436:SF5">
    <property type="entry name" value="SENSOR HISTIDINE KINASE TRCS"/>
    <property type="match status" value="1"/>
</dbReference>
<dbReference type="InterPro" id="IPR036890">
    <property type="entry name" value="HATPase_C_sf"/>
</dbReference>
<comment type="caution">
    <text evidence="14">The sequence shown here is derived from an EMBL/GenBank/DDBJ whole genome shotgun (WGS) entry which is preliminary data.</text>
</comment>
<protein>
    <recommendedName>
        <fullName evidence="3">histidine kinase</fullName>
        <ecNumber evidence="3">2.7.13.3</ecNumber>
    </recommendedName>
</protein>
<dbReference type="InterPro" id="IPR003661">
    <property type="entry name" value="HisK_dim/P_dom"/>
</dbReference>
<gene>
    <name evidence="14" type="ORF">NYR54_18070</name>
</gene>
<dbReference type="GO" id="GO:0005886">
    <property type="term" value="C:plasma membrane"/>
    <property type="evidence" value="ECO:0007669"/>
    <property type="project" value="TreeGrafter"/>
</dbReference>
<dbReference type="PANTHER" id="PTHR45436">
    <property type="entry name" value="SENSOR HISTIDINE KINASE YKOH"/>
    <property type="match status" value="1"/>
</dbReference>
<dbReference type="Gene3D" id="6.10.340.10">
    <property type="match status" value="1"/>
</dbReference>
<dbReference type="SMART" id="SM00388">
    <property type="entry name" value="HisKA"/>
    <property type="match status" value="1"/>
</dbReference>
<keyword evidence="4" id="KW-0597">Phosphoprotein</keyword>
<evidence type="ECO:0000256" key="9">
    <source>
        <dbReference type="ARBA" id="ARBA00023012"/>
    </source>
</evidence>
<evidence type="ECO:0000256" key="5">
    <source>
        <dbReference type="ARBA" id="ARBA00022679"/>
    </source>
</evidence>
<dbReference type="InterPro" id="IPR036097">
    <property type="entry name" value="HisK_dim/P_sf"/>
</dbReference>
<reference evidence="14" key="1">
    <citation type="submission" date="2022-08" db="EMBL/GenBank/DDBJ databases">
        <title>Chelativorans sichuanense sp. nov., a paraffin oil-degrading bacterium isolated from a mixture of oil-based drill cuttings and paddy soil.</title>
        <authorList>
            <person name="Yu J."/>
            <person name="Liu H."/>
            <person name="Chen Q."/>
        </authorList>
    </citation>
    <scope>NUCLEOTIDE SEQUENCE</scope>
    <source>
        <strain evidence="14">SCAU 2101</strain>
    </source>
</reference>
<comment type="subcellular location">
    <subcellularLocation>
        <location evidence="2">Membrane</location>
    </subcellularLocation>
</comment>
<keyword evidence="9" id="KW-0902">Two-component regulatory system</keyword>
<evidence type="ECO:0000256" key="6">
    <source>
        <dbReference type="ARBA" id="ARBA00022692"/>
    </source>
</evidence>
<dbReference type="InterPro" id="IPR050428">
    <property type="entry name" value="TCS_sensor_his_kinase"/>
</dbReference>
<keyword evidence="7 14" id="KW-0418">Kinase</keyword>
<evidence type="ECO:0000313" key="15">
    <source>
        <dbReference type="Proteomes" id="UP001149009"/>
    </source>
</evidence>
<dbReference type="InterPro" id="IPR005467">
    <property type="entry name" value="His_kinase_dom"/>
</dbReference>
<evidence type="ECO:0000256" key="7">
    <source>
        <dbReference type="ARBA" id="ARBA00022777"/>
    </source>
</evidence>
<evidence type="ECO:0000256" key="1">
    <source>
        <dbReference type="ARBA" id="ARBA00000085"/>
    </source>
</evidence>
<keyword evidence="10 11" id="KW-0472">Membrane</keyword>
<organism evidence="14 15">
    <name type="scientific">Chelativorans petroleitrophicus</name>
    <dbReference type="NCBI Taxonomy" id="2975484"/>
    <lineage>
        <taxon>Bacteria</taxon>
        <taxon>Pseudomonadati</taxon>
        <taxon>Pseudomonadota</taxon>
        <taxon>Alphaproteobacteria</taxon>
        <taxon>Hyphomicrobiales</taxon>
        <taxon>Phyllobacteriaceae</taxon>
        <taxon>Chelativorans</taxon>
    </lineage>
</organism>
<dbReference type="SMART" id="SM00387">
    <property type="entry name" value="HATPase_c"/>
    <property type="match status" value="1"/>
</dbReference>
<dbReference type="PRINTS" id="PR00344">
    <property type="entry name" value="BCTRLSENSOR"/>
</dbReference>
<feature type="domain" description="Histidine kinase" evidence="12">
    <location>
        <begin position="256"/>
        <end position="462"/>
    </location>
</feature>
<dbReference type="GO" id="GO:0000155">
    <property type="term" value="F:phosphorelay sensor kinase activity"/>
    <property type="evidence" value="ECO:0007669"/>
    <property type="project" value="InterPro"/>
</dbReference>
<keyword evidence="5" id="KW-0808">Transferase</keyword>
<dbReference type="InterPro" id="IPR003594">
    <property type="entry name" value="HATPase_dom"/>
</dbReference>
<dbReference type="AlphaFoldDB" id="A0A9X2XC91"/>
<dbReference type="InterPro" id="IPR003660">
    <property type="entry name" value="HAMP_dom"/>
</dbReference>
<keyword evidence="8 11" id="KW-1133">Transmembrane helix</keyword>
<dbReference type="SUPFAM" id="SSF47384">
    <property type="entry name" value="Homodimeric domain of signal transducing histidine kinase"/>
    <property type="match status" value="1"/>
</dbReference>
<dbReference type="Gene3D" id="1.10.287.130">
    <property type="match status" value="1"/>
</dbReference>
<evidence type="ECO:0000256" key="2">
    <source>
        <dbReference type="ARBA" id="ARBA00004370"/>
    </source>
</evidence>
<dbReference type="Proteomes" id="UP001149009">
    <property type="component" value="Unassembled WGS sequence"/>
</dbReference>
<dbReference type="EC" id="2.7.13.3" evidence="3"/>
<evidence type="ECO:0000256" key="8">
    <source>
        <dbReference type="ARBA" id="ARBA00022989"/>
    </source>
</evidence>
<evidence type="ECO:0000259" key="13">
    <source>
        <dbReference type="PROSITE" id="PS50885"/>
    </source>
</evidence>
<dbReference type="PROSITE" id="PS50885">
    <property type="entry name" value="HAMP"/>
    <property type="match status" value="1"/>
</dbReference>
<evidence type="ECO:0000256" key="3">
    <source>
        <dbReference type="ARBA" id="ARBA00012438"/>
    </source>
</evidence>
<dbReference type="SUPFAM" id="SSF55874">
    <property type="entry name" value="ATPase domain of HSP90 chaperone/DNA topoisomerase II/histidine kinase"/>
    <property type="match status" value="1"/>
</dbReference>
<feature type="domain" description="HAMP" evidence="13">
    <location>
        <begin position="181"/>
        <end position="236"/>
    </location>
</feature>
<keyword evidence="6 11" id="KW-0812">Transmembrane</keyword>
<dbReference type="Pfam" id="PF02518">
    <property type="entry name" value="HATPase_c"/>
    <property type="match status" value="1"/>
</dbReference>
<dbReference type="CDD" id="cd00082">
    <property type="entry name" value="HisKA"/>
    <property type="match status" value="1"/>
</dbReference>
<dbReference type="SMART" id="SM00304">
    <property type="entry name" value="HAMP"/>
    <property type="match status" value="1"/>
</dbReference>
<keyword evidence="15" id="KW-1185">Reference proteome</keyword>
<name>A0A9X2XC91_9HYPH</name>
<evidence type="ECO:0000256" key="11">
    <source>
        <dbReference type="SAM" id="Phobius"/>
    </source>
</evidence>
<dbReference type="EMBL" id="JAODNV010000028">
    <property type="protein sequence ID" value="MCT8992171.1"/>
    <property type="molecule type" value="Genomic_DNA"/>
</dbReference>
<evidence type="ECO:0000259" key="12">
    <source>
        <dbReference type="PROSITE" id="PS50109"/>
    </source>
</evidence>
<evidence type="ECO:0000256" key="10">
    <source>
        <dbReference type="ARBA" id="ARBA00023136"/>
    </source>
</evidence>
<feature type="transmembrane region" description="Helical" evidence="11">
    <location>
        <begin position="157"/>
        <end position="180"/>
    </location>
</feature>
<evidence type="ECO:0000256" key="4">
    <source>
        <dbReference type="ARBA" id="ARBA00022553"/>
    </source>
</evidence>
<dbReference type="InterPro" id="IPR004358">
    <property type="entry name" value="Sig_transdc_His_kin-like_C"/>
</dbReference>
<evidence type="ECO:0000313" key="14">
    <source>
        <dbReference type="EMBL" id="MCT8992171.1"/>
    </source>
</evidence>
<dbReference type="PROSITE" id="PS50109">
    <property type="entry name" value="HIS_KIN"/>
    <property type="match status" value="1"/>
</dbReference>
<proteinExistence type="predicted"/>
<sequence>MPVLAALMMVTVSAVVTDRVLTRLIDTQNRHLTELSDAYLDGISSAVIPHVLREDIWEVYDALDRAAQRYEGLDIAWTTVTDPVGRVIASSQPRAFPLQTELPDPVRSRLNGASDSATYEDHGVFHVKRELVHQHRVVGAIYAEMRIGTLIEERREVLATLIASNTTLTLLFAIIGYITVRRMMRPIRVLSESMRSGAAGSVTPVPVELIGRPESEFGQLFRRYNSLVQAVAERERLLKSLAEEERLAALGRLASGMAHEINNPIGGMLNAVDSLKRHGDRAAVRETSIRLIEKGLLGIRDIVRSSLATYRHRQDERPLTATDVDDLALLLQPEIKRKNLQLEWRNAMDREIFVPVGGVRDAALNLLLNACAATEPNRTVSFEAAATQDGIELEVRDQGPGMPRAILDYINAPLSQPAPVAPRSGLGLWMVKRFAYEVGGQLEATTRACGGTSVRLKIPERKKPFAKTQELSHVA</sequence>
<dbReference type="Gene3D" id="3.30.565.10">
    <property type="entry name" value="Histidine kinase-like ATPase, C-terminal domain"/>
    <property type="match status" value="1"/>
</dbReference>